<feature type="chain" id="PRO_5001995678" evidence="1">
    <location>
        <begin position="17"/>
        <end position="419"/>
    </location>
</feature>
<feature type="signal peptide" evidence="1">
    <location>
        <begin position="1"/>
        <end position="16"/>
    </location>
</feature>
<dbReference type="Proteomes" id="UP000030106">
    <property type="component" value="Unassembled WGS sequence"/>
</dbReference>
<dbReference type="EMBL" id="ANFO01000616">
    <property type="protein sequence ID" value="KGQ07976.1"/>
    <property type="molecule type" value="Genomic_DNA"/>
</dbReference>
<reference evidence="2 3" key="1">
    <citation type="submission" date="2012-10" db="EMBL/GenBank/DDBJ databases">
        <title>Genome sequencing and analysis of entomopathogenic fungi Beauveria bassiana D1-5.</title>
        <authorList>
            <person name="Li Q."/>
            <person name="Wang L."/>
            <person name="Zhang Z."/>
            <person name="Wang Q."/>
            <person name="Ren J."/>
            <person name="Wang M."/>
            <person name="Xu W."/>
            <person name="Wang J."/>
            <person name="Lu Y."/>
            <person name="Du Q."/>
            <person name="Sun Z."/>
        </authorList>
    </citation>
    <scope>NUCLEOTIDE SEQUENCE [LARGE SCALE GENOMIC DNA]</scope>
    <source>
        <strain evidence="2 3">D1-5</strain>
    </source>
</reference>
<accession>A0A0A2VJA5</accession>
<dbReference type="AlphaFoldDB" id="A0A0A2VJA5"/>
<gene>
    <name evidence="2" type="ORF">BBAD15_g6699</name>
</gene>
<sequence length="419" mass="45619">MKAAVTILLTAALGRAMPQAADEPKLPWVPQPTKKCVETWRSMLALSTLQEAEQKCGTADVCHTFDYYGSRDLLPQIVTKFGFKDEAECLAAHEGPPLSPCNQVLARLYDYSSTTPLSREEVDQVCGEGYFCETFDPEDLEAEDIEFFTRVYSYKNVKECLDAHDSNPATANNAFSLKTRYTTSCGGKVNNDVTISEGSNGQCIDTSCDVGSLDIAAEGTCPDGQVRISYWQNKGCSGDWYGYGYGSRGTCRGLWSDGWNFQSLYVSCAKQADDCVTKGQCTPAPSPQQGVCRANDDIAFHVKTRYNTDCTGTTHDDVAVVGGAGRCINTDCAVGSLDISDAGNCPDGEIRISYWEQANCGDDGGRWFGYGYASRDMCRTLWSGGWNFKSLYVSCAKQSDDCVTKGQCSIDSVPDTPIC</sequence>
<organism evidence="2 3">
    <name type="scientific">Beauveria bassiana D1-5</name>
    <dbReference type="NCBI Taxonomy" id="1245745"/>
    <lineage>
        <taxon>Eukaryota</taxon>
        <taxon>Fungi</taxon>
        <taxon>Dikarya</taxon>
        <taxon>Ascomycota</taxon>
        <taxon>Pezizomycotina</taxon>
        <taxon>Sordariomycetes</taxon>
        <taxon>Hypocreomycetidae</taxon>
        <taxon>Hypocreales</taxon>
        <taxon>Cordycipitaceae</taxon>
        <taxon>Beauveria</taxon>
    </lineage>
</organism>
<comment type="caution">
    <text evidence="2">The sequence shown here is derived from an EMBL/GenBank/DDBJ whole genome shotgun (WGS) entry which is preliminary data.</text>
</comment>
<evidence type="ECO:0000256" key="1">
    <source>
        <dbReference type="SAM" id="SignalP"/>
    </source>
</evidence>
<dbReference type="OrthoDB" id="4941229at2759"/>
<evidence type="ECO:0000313" key="2">
    <source>
        <dbReference type="EMBL" id="KGQ07976.1"/>
    </source>
</evidence>
<proteinExistence type="predicted"/>
<evidence type="ECO:0000313" key="3">
    <source>
        <dbReference type="Proteomes" id="UP000030106"/>
    </source>
</evidence>
<name>A0A0A2VJA5_BEABA</name>
<dbReference type="HOGENOM" id="CLU_655496_0_0_1"/>
<keyword evidence="1" id="KW-0732">Signal</keyword>
<protein>
    <submittedName>
        <fullName evidence="2">Uncharacterized protein</fullName>
    </submittedName>
</protein>